<keyword evidence="1" id="KW-0479">Metal-binding</keyword>
<keyword evidence="4" id="KW-1185">Reference proteome</keyword>
<dbReference type="GO" id="GO:0046872">
    <property type="term" value="F:metal ion binding"/>
    <property type="evidence" value="ECO:0007669"/>
    <property type="project" value="UniProtKB-KW"/>
</dbReference>
<protein>
    <submittedName>
        <fullName evidence="3">27982_t:CDS:1</fullName>
    </submittedName>
</protein>
<dbReference type="InterPro" id="IPR026992">
    <property type="entry name" value="DIOX_N"/>
</dbReference>
<dbReference type="SUPFAM" id="SSF51197">
    <property type="entry name" value="Clavaminate synthase-like"/>
    <property type="match status" value="1"/>
</dbReference>
<evidence type="ECO:0000313" key="3">
    <source>
        <dbReference type="EMBL" id="CAG8555107.1"/>
    </source>
</evidence>
<evidence type="ECO:0000256" key="1">
    <source>
        <dbReference type="RuleBase" id="RU003682"/>
    </source>
</evidence>
<reference evidence="3" key="1">
    <citation type="submission" date="2021-06" db="EMBL/GenBank/DDBJ databases">
        <authorList>
            <person name="Kallberg Y."/>
            <person name="Tangrot J."/>
            <person name="Rosling A."/>
        </authorList>
    </citation>
    <scope>NUCLEOTIDE SEQUENCE</scope>
    <source>
        <strain evidence="3">MA453B</strain>
    </source>
</reference>
<dbReference type="Pfam" id="PF03171">
    <property type="entry name" value="2OG-FeII_Oxy"/>
    <property type="match status" value="1"/>
</dbReference>
<dbReference type="PRINTS" id="PR00682">
    <property type="entry name" value="IPNSYNTHASE"/>
</dbReference>
<proteinExistence type="inferred from homology"/>
<dbReference type="InterPro" id="IPR005123">
    <property type="entry name" value="Oxoglu/Fe-dep_dioxygenase_dom"/>
</dbReference>
<dbReference type="InterPro" id="IPR044861">
    <property type="entry name" value="IPNS-like_FE2OG_OXY"/>
</dbReference>
<dbReference type="EMBL" id="CAJVPY010002284">
    <property type="protein sequence ID" value="CAG8555107.1"/>
    <property type="molecule type" value="Genomic_DNA"/>
</dbReference>
<sequence>MTNNQVDFTSLPILDYSLVHSLKKDEFLSQLRYTLFHIGFLYVKNHPIPEELITKIKSYSTQLFNLPTSEKLRIEMCNSPHFLGYNKLAAEKTKDIDDQREQYDFATETPYTWKEGEPIYRRLKGPNQWPDEKYVPGFKETLLEYIKRLSDFSLEFTQLIALSLGLPPDSLYKFLDPPDEHMNRLKVVKYPPLNELALGSDYSAQGVGPHKDPWITFLLQVNNVQGLQVQNHKGVWIDVPPLDGTFVVNIGIGIEAVTRGVAVATTHRVLTPPPGSIPRISIPFFQTISYDAMLEPLDVPEDIIRQAPRSVVSDADTDYEERFYKNIGNAQLMNRLR</sequence>
<accession>A0A9N9B6I3</accession>
<evidence type="ECO:0000259" key="2">
    <source>
        <dbReference type="PROSITE" id="PS51471"/>
    </source>
</evidence>
<dbReference type="OrthoDB" id="288590at2759"/>
<comment type="caution">
    <text evidence="3">The sequence shown here is derived from an EMBL/GenBank/DDBJ whole genome shotgun (WGS) entry which is preliminary data.</text>
</comment>
<dbReference type="PROSITE" id="PS51471">
    <property type="entry name" value="FE2OG_OXY"/>
    <property type="match status" value="1"/>
</dbReference>
<dbReference type="GO" id="GO:0016491">
    <property type="term" value="F:oxidoreductase activity"/>
    <property type="evidence" value="ECO:0007669"/>
    <property type="project" value="UniProtKB-KW"/>
</dbReference>
<name>A0A9N9B6I3_9GLOM</name>
<dbReference type="InterPro" id="IPR027443">
    <property type="entry name" value="IPNS-like_sf"/>
</dbReference>
<evidence type="ECO:0000313" key="4">
    <source>
        <dbReference type="Proteomes" id="UP000789405"/>
    </source>
</evidence>
<dbReference type="InterPro" id="IPR050231">
    <property type="entry name" value="Iron_ascorbate_oxido_reductase"/>
</dbReference>
<dbReference type="AlphaFoldDB" id="A0A9N9B6I3"/>
<comment type="similarity">
    <text evidence="1">Belongs to the iron/ascorbate-dependent oxidoreductase family.</text>
</comment>
<feature type="domain" description="Fe2OG dioxygenase" evidence="2">
    <location>
        <begin position="181"/>
        <end position="288"/>
    </location>
</feature>
<keyword evidence="1" id="KW-0408">Iron</keyword>
<organism evidence="3 4">
    <name type="scientific">Dentiscutata erythropus</name>
    <dbReference type="NCBI Taxonomy" id="1348616"/>
    <lineage>
        <taxon>Eukaryota</taxon>
        <taxon>Fungi</taxon>
        <taxon>Fungi incertae sedis</taxon>
        <taxon>Mucoromycota</taxon>
        <taxon>Glomeromycotina</taxon>
        <taxon>Glomeromycetes</taxon>
        <taxon>Diversisporales</taxon>
        <taxon>Gigasporaceae</taxon>
        <taxon>Dentiscutata</taxon>
    </lineage>
</organism>
<dbReference type="Proteomes" id="UP000789405">
    <property type="component" value="Unassembled WGS sequence"/>
</dbReference>
<dbReference type="Gene3D" id="2.60.120.330">
    <property type="entry name" value="B-lactam Antibiotic, Isopenicillin N Synthase, Chain"/>
    <property type="match status" value="1"/>
</dbReference>
<gene>
    <name evidence="3" type="ORF">DERYTH_LOCUS5460</name>
</gene>
<dbReference type="PANTHER" id="PTHR47990">
    <property type="entry name" value="2-OXOGLUTARATE (2OG) AND FE(II)-DEPENDENT OXYGENASE SUPERFAMILY PROTEIN-RELATED"/>
    <property type="match status" value="1"/>
</dbReference>
<keyword evidence="1" id="KW-0560">Oxidoreductase</keyword>
<dbReference type="Pfam" id="PF14226">
    <property type="entry name" value="DIOX_N"/>
    <property type="match status" value="1"/>
</dbReference>